<organism evidence="1 2">
    <name type="scientific">Pseudomonas syringae pv. actinidiae</name>
    <dbReference type="NCBI Taxonomy" id="103796"/>
    <lineage>
        <taxon>Bacteria</taxon>
        <taxon>Pseudomonadati</taxon>
        <taxon>Pseudomonadota</taxon>
        <taxon>Gammaproteobacteria</taxon>
        <taxon>Pseudomonadales</taxon>
        <taxon>Pseudomonadaceae</taxon>
        <taxon>Pseudomonas</taxon>
        <taxon>Pseudomonas syringae</taxon>
    </lineage>
</organism>
<comment type="caution">
    <text evidence="1">The sequence shown here is derived from an EMBL/GenBank/DDBJ whole genome shotgun (WGS) entry which is preliminary data.</text>
</comment>
<evidence type="ECO:0000313" key="1">
    <source>
        <dbReference type="EMBL" id="GBH18554.1"/>
    </source>
</evidence>
<dbReference type="AlphaFoldDB" id="A0AAN4TMP7"/>
<sequence>MKSWLSALPVPVGRNPVKGVARAFLVHEALPIRDLYAKY</sequence>
<evidence type="ECO:0000313" key="2">
    <source>
        <dbReference type="Proteomes" id="UP000248291"/>
    </source>
</evidence>
<name>A0AAN4TMP7_PSESF</name>
<accession>A0AAN4TMP7</accession>
<protein>
    <submittedName>
        <fullName evidence="1">Uncharacterized protein</fullName>
    </submittedName>
</protein>
<dbReference type="EMBL" id="BGKA01000166">
    <property type="protein sequence ID" value="GBH18554.1"/>
    <property type="molecule type" value="Genomic_DNA"/>
</dbReference>
<reference evidence="1 2" key="1">
    <citation type="submission" date="2018-04" db="EMBL/GenBank/DDBJ databases">
        <title>Draft genome sequence of Pseudomonas syringae pv. actinidiae biovar 3 strains isolated from kiwifruit in Kagawa prefecture.</title>
        <authorList>
            <person name="Tabuchi M."/>
            <person name="Saito M."/>
            <person name="Fujiwara S."/>
            <person name="Sasa N."/>
            <person name="Akimitsu K."/>
            <person name="Gomi K."/>
            <person name="Konishi-Sugita S."/>
            <person name="Hamano K."/>
            <person name="Kataoka I."/>
        </authorList>
    </citation>
    <scope>NUCLEOTIDE SEQUENCE [LARGE SCALE GENOMIC DNA]</scope>
    <source>
        <strain evidence="1 2">MAFF212211</strain>
    </source>
</reference>
<gene>
    <name evidence="1" type="ORF">KPSA3_04542</name>
</gene>
<dbReference type="Proteomes" id="UP000248291">
    <property type="component" value="Unassembled WGS sequence"/>
</dbReference>
<proteinExistence type="predicted"/>